<dbReference type="InterPro" id="IPR044946">
    <property type="entry name" value="Restrct_endonuc_typeI_TRD_sf"/>
</dbReference>
<dbReference type="PANTHER" id="PTHR30408">
    <property type="entry name" value="TYPE-1 RESTRICTION ENZYME ECOKI SPECIFICITY PROTEIN"/>
    <property type="match status" value="1"/>
</dbReference>
<keyword evidence="2" id="KW-0238">DNA-binding</keyword>
<evidence type="ECO:0000313" key="3">
    <source>
        <dbReference type="EMBL" id="TWB30521.1"/>
    </source>
</evidence>
<protein>
    <submittedName>
        <fullName evidence="3">Type I restriction enzyme S subunit</fullName>
    </submittedName>
</protein>
<accession>A0A560G9L9</accession>
<gene>
    <name evidence="3" type="ORF">FBZ88_10286</name>
</gene>
<keyword evidence="4" id="KW-1185">Reference proteome</keyword>
<comment type="caution">
    <text evidence="3">The sequence shown here is derived from an EMBL/GenBank/DDBJ whole genome shotgun (WGS) entry which is preliminary data.</text>
</comment>
<organism evidence="3 4">
    <name type="scientific">Nitrospirillum amazonense</name>
    <dbReference type="NCBI Taxonomy" id="28077"/>
    <lineage>
        <taxon>Bacteria</taxon>
        <taxon>Pseudomonadati</taxon>
        <taxon>Pseudomonadota</taxon>
        <taxon>Alphaproteobacteria</taxon>
        <taxon>Rhodospirillales</taxon>
        <taxon>Azospirillaceae</taxon>
        <taxon>Nitrospirillum</taxon>
    </lineage>
</organism>
<dbReference type="GO" id="GO:0009307">
    <property type="term" value="P:DNA restriction-modification system"/>
    <property type="evidence" value="ECO:0007669"/>
    <property type="project" value="UniProtKB-KW"/>
</dbReference>
<reference evidence="3 4" key="1">
    <citation type="submission" date="2019-06" db="EMBL/GenBank/DDBJ databases">
        <title>Genomic Encyclopedia of Type Strains, Phase IV (KMG-V): Genome sequencing to study the core and pangenomes of soil and plant-associated prokaryotes.</title>
        <authorList>
            <person name="Whitman W."/>
        </authorList>
    </citation>
    <scope>NUCLEOTIDE SEQUENCE [LARGE SCALE GENOMIC DNA]</scope>
    <source>
        <strain evidence="3 4">BR 11865</strain>
    </source>
</reference>
<sequence length="499" mass="55983">MPSSVQNIRSQANEHARHTARIFLSWCQSMKSSGFKNARVVRSSWLEESGRRLDCNPYMSGALEARDALKGVPVTEKLEDLTERIFHAGREGRVWVDDPSYGVPFLGSTDILAADLSALPLIAKKQVNRNPLFTLREGWTLITRSGTIGRMAYVRPGMAGMACSEHVLRVVPNKERIPSGYLYAFLSSRFGVPLVVSGTYGAIVQHIEPEHISNLPVPRFDSALEARIDQLVSSAAIDLSESHRLINSATRMLLQSIGLQDLRDDLWHQDRRARGWENCSVSTESLRALNYDPRVVEIRREIESRSYSQLGDLCDPAQFKGKIIFTRIEADPEYGYMLLGQRNAFQVRPEGRWISRKSVTGLGLVVPPGTTLVPSHGTLGEFELYCRALIVTQRTAKYAYSGDFFRCVPLEGAIEPGYLFAFMRSRLAFRMLRSISTGGKQQEQHPAMMYRLPIPRLGDEKEREIAALVNEGCQLYDRSLEADDQARSLIEEKISSGGV</sequence>
<dbReference type="GO" id="GO:0003677">
    <property type="term" value="F:DNA binding"/>
    <property type="evidence" value="ECO:0007669"/>
    <property type="project" value="UniProtKB-KW"/>
</dbReference>
<dbReference type="Gene3D" id="3.90.220.20">
    <property type="entry name" value="DNA methylase specificity domains"/>
    <property type="match status" value="2"/>
</dbReference>
<proteinExistence type="predicted"/>
<name>A0A560G9L9_9PROT</name>
<evidence type="ECO:0000313" key="4">
    <source>
        <dbReference type="Proteomes" id="UP000316545"/>
    </source>
</evidence>
<dbReference type="SUPFAM" id="SSF116734">
    <property type="entry name" value="DNA methylase specificity domain"/>
    <property type="match status" value="2"/>
</dbReference>
<dbReference type="CDD" id="cd17256">
    <property type="entry name" value="RMtype1_S_EcoJA65PI-TRD1-CR1_like"/>
    <property type="match status" value="1"/>
</dbReference>
<dbReference type="InterPro" id="IPR052021">
    <property type="entry name" value="Type-I_RS_S_subunit"/>
</dbReference>
<dbReference type="NCBIfam" id="NF047740">
    <property type="entry name" value="antiphage_MADS5"/>
    <property type="match status" value="1"/>
</dbReference>
<dbReference type="EMBL" id="VITO01000002">
    <property type="protein sequence ID" value="TWB30521.1"/>
    <property type="molecule type" value="Genomic_DNA"/>
</dbReference>
<keyword evidence="1" id="KW-0680">Restriction system</keyword>
<dbReference type="Proteomes" id="UP000316545">
    <property type="component" value="Unassembled WGS sequence"/>
</dbReference>
<dbReference type="PANTHER" id="PTHR30408:SF12">
    <property type="entry name" value="TYPE I RESTRICTION ENZYME MJAVIII SPECIFICITY SUBUNIT"/>
    <property type="match status" value="1"/>
</dbReference>
<evidence type="ECO:0000256" key="2">
    <source>
        <dbReference type="ARBA" id="ARBA00023125"/>
    </source>
</evidence>
<evidence type="ECO:0000256" key="1">
    <source>
        <dbReference type="ARBA" id="ARBA00022747"/>
    </source>
</evidence>
<dbReference type="AlphaFoldDB" id="A0A560G9L9"/>